<protein>
    <submittedName>
        <fullName evidence="1">Uncharacterized protein</fullName>
    </submittedName>
</protein>
<name>A0ACC3CAK8_PYRYE</name>
<evidence type="ECO:0000313" key="1">
    <source>
        <dbReference type="EMBL" id="KAK1866979.1"/>
    </source>
</evidence>
<dbReference type="EMBL" id="CM020620">
    <property type="protein sequence ID" value="KAK1866979.1"/>
    <property type="molecule type" value="Genomic_DNA"/>
</dbReference>
<evidence type="ECO:0000313" key="2">
    <source>
        <dbReference type="Proteomes" id="UP000798662"/>
    </source>
</evidence>
<keyword evidence="2" id="KW-1185">Reference proteome</keyword>
<accession>A0ACC3CAK8</accession>
<proteinExistence type="predicted"/>
<comment type="caution">
    <text evidence="1">The sequence shown here is derived from an EMBL/GenBank/DDBJ whole genome shotgun (WGS) entry which is preliminary data.</text>
</comment>
<reference evidence="1" key="1">
    <citation type="submission" date="2019-11" db="EMBL/GenBank/DDBJ databases">
        <title>Nori genome reveals adaptations in red seaweeds to the harsh intertidal environment.</title>
        <authorList>
            <person name="Wang D."/>
            <person name="Mao Y."/>
        </authorList>
    </citation>
    <scope>NUCLEOTIDE SEQUENCE</scope>
    <source>
        <tissue evidence="1">Gametophyte</tissue>
    </source>
</reference>
<dbReference type="Proteomes" id="UP000798662">
    <property type="component" value="Chromosome 3"/>
</dbReference>
<gene>
    <name evidence="1" type="ORF">I4F81_009491</name>
</gene>
<sequence length="580" mass="59054">MRGMRPAALVAALTAGTGYTLYGRPAKKESSPSASGAAAAAAAGAAAAPTAPAAAGPAGLADPGADTEHIVNWSNTHAVALPAAAYAQPASLADLATTVSDAAARGAPLRPVGSALSPNALGLSPRGMVNVGLMDEVLSVDTATRTATVQAGARVADIVPALRAHGLTLPVYASISEQQLGGLTQVGAHGSGATVPPSDEAVRLRLSRVGLGAVGVVADLTLRVVEDHRLVERSWVESRDAVAAAHAGRLRAHKYLRYMWIPHTDAVVVVTADVVPPGVSDADAVEGAGGAAAGTPDSRLGPARSLLTEALASRGRSSPTAADIAGLGWTELRDELLALDPLEPNWVARVNTAEAAYWAAAAGARVGPVHTILGFDCGGEQWVSEVALPVPAEKPTTDVTFVRDLLDQIEADAIPAHAPIEQRWSAGSSSPMSPVAGPPDSLHTWVGIIMYLPARLGGGGSGGGSDASSGTAPPGGPSRAAVTAAFAAYKRALAERHWVRYGAVEHWAKVELPADEADAAALRARVDRRFPVAAFTALRDEVDPARLLSNPLLDAIFGEGEGGRPRPRGPAGKEERKAGG</sequence>
<organism evidence="1 2">
    <name type="scientific">Pyropia yezoensis</name>
    <name type="common">Susabi-nori</name>
    <name type="synonym">Porphyra yezoensis</name>
    <dbReference type="NCBI Taxonomy" id="2788"/>
    <lineage>
        <taxon>Eukaryota</taxon>
        <taxon>Rhodophyta</taxon>
        <taxon>Bangiophyceae</taxon>
        <taxon>Bangiales</taxon>
        <taxon>Bangiaceae</taxon>
        <taxon>Pyropia</taxon>
    </lineage>
</organism>